<evidence type="ECO:0000313" key="4">
    <source>
        <dbReference type="EMBL" id="VAV85550.1"/>
    </source>
</evidence>
<evidence type="ECO:0000256" key="1">
    <source>
        <dbReference type="ARBA" id="ARBA00006821"/>
    </source>
</evidence>
<dbReference type="PANTHER" id="PTHR36306:SF1">
    <property type="entry name" value="ALPHA-AMYLASE-RELATED"/>
    <property type="match status" value="1"/>
</dbReference>
<dbReference type="SUPFAM" id="SSF88713">
    <property type="entry name" value="Glycoside hydrolase/deacetylase"/>
    <property type="match status" value="1"/>
</dbReference>
<dbReference type="Pfam" id="PF03065">
    <property type="entry name" value="Glyco_hydro_57"/>
    <property type="match status" value="1"/>
</dbReference>
<evidence type="ECO:0000256" key="2">
    <source>
        <dbReference type="ARBA" id="ARBA00023277"/>
    </source>
</evidence>
<dbReference type="InterPro" id="IPR011330">
    <property type="entry name" value="Glyco_hydro/deAcase_b/a-brl"/>
</dbReference>
<dbReference type="CDD" id="cd10794">
    <property type="entry name" value="GH57N_PfGalA_like"/>
    <property type="match status" value="1"/>
</dbReference>
<dbReference type="PANTHER" id="PTHR36306">
    <property type="entry name" value="ALPHA-AMYLASE-RELATED-RELATED"/>
    <property type="match status" value="1"/>
</dbReference>
<comment type="similarity">
    <text evidence="1">Belongs to the glycosyl hydrolase 57 family.</text>
</comment>
<sequence length="681" mass="77323">MSKLYLYTVFHKNLAFSLIPEEDYPHIIESCYWPLLQLAADGVPVGIEATAYTLKVINDLDPSYIRRLRDLWEQGLLEFIGSGYGQIIMPLVPADVNRWNLELGNKYYRELLGRAPRTALVNEQTFSKGMVDLYRKAGFDTLIMDWDNCYQHNRYPKEYLYYPQKAVGHDTDINLVWNHSIAFQKFQRYIHGELGEQAYREFIDSHFAEQGDRAFMLYGNDAEVFDYRPGSGEKVEDTEFARLTALLRSLSEKKNIVITTPGSVVAHFESTEKSNGLAFNRISLESSASPIPCKKQSKYNPVRWAATGRDSVHINTYCHKVLENIRWLEKKKGATVVVLSGLKEMLCELWGSDYRTNTIDEKQLNFQNRMGWLRCETERMIAGYEEAQGCIGPECGDQCRCRAASLTTNKEADGFKDAVVEDSGDILKVKTDFVEAEFLKKKGFALSSLVFPEVSDDALLGTLEHGYYEDIAHGADFFSGHLINVARDGTKVTDLSFVEPVIEESAQEVSITLNIALDIGILRKRYLLSKKKSEISVSYRLKVQALGASSLRLGIFTFMPQAFDRGSLYFETVNGGLLPDRFALEGVQLMQDSPVSQRVSASGCLGATEGWVAIGDRDKEVRITTDKSELYSVPLINYTEIDDKFFLRLYHSIGELDDTAWWIWRGYNSISFKVTAHRRGE</sequence>
<name>A0A3B0QVN4_9ZZZZ</name>
<dbReference type="InterPro" id="IPR004300">
    <property type="entry name" value="Glyco_hydro_57_N"/>
</dbReference>
<feature type="domain" description="Glycoside hydrolase family 57 N-terminal" evidence="3">
    <location>
        <begin position="21"/>
        <end position="268"/>
    </location>
</feature>
<protein>
    <submittedName>
        <fullName evidence="4">Alpha amylase domain protein</fullName>
    </submittedName>
</protein>
<keyword evidence="2" id="KW-0119">Carbohydrate metabolism</keyword>
<dbReference type="GO" id="GO:0005975">
    <property type="term" value="P:carbohydrate metabolic process"/>
    <property type="evidence" value="ECO:0007669"/>
    <property type="project" value="InterPro"/>
</dbReference>
<organism evidence="4">
    <name type="scientific">hydrothermal vent metagenome</name>
    <dbReference type="NCBI Taxonomy" id="652676"/>
    <lineage>
        <taxon>unclassified sequences</taxon>
        <taxon>metagenomes</taxon>
        <taxon>ecological metagenomes</taxon>
    </lineage>
</organism>
<proteinExistence type="inferred from homology"/>
<gene>
    <name evidence="4" type="ORF">MNBD_DELTA01-344</name>
</gene>
<dbReference type="AlphaFoldDB" id="A0A3B0QVN4"/>
<evidence type="ECO:0000259" key="3">
    <source>
        <dbReference type="Pfam" id="PF03065"/>
    </source>
</evidence>
<dbReference type="EMBL" id="UOEA01000090">
    <property type="protein sequence ID" value="VAV85550.1"/>
    <property type="molecule type" value="Genomic_DNA"/>
</dbReference>
<accession>A0A3B0QVN4</accession>
<dbReference type="GO" id="GO:0003824">
    <property type="term" value="F:catalytic activity"/>
    <property type="evidence" value="ECO:0007669"/>
    <property type="project" value="InterPro"/>
</dbReference>
<dbReference type="InterPro" id="IPR052046">
    <property type="entry name" value="GH57_Enzymes"/>
</dbReference>
<reference evidence="4" key="1">
    <citation type="submission" date="2018-06" db="EMBL/GenBank/DDBJ databases">
        <authorList>
            <person name="Zhirakovskaya E."/>
        </authorList>
    </citation>
    <scope>NUCLEOTIDE SEQUENCE</scope>
</reference>
<dbReference type="Gene3D" id="3.20.110.20">
    <property type="match status" value="1"/>
</dbReference>